<keyword evidence="5" id="KW-1185">Reference proteome</keyword>
<evidence type="ECO:0000313" key="5">
    <source>
        <dbReference type="Proteomes" id="UP000324897"/>
    </source>
</evidence>
<keyword evidence="3" id="KW-0812">Transmembrane</keyword>
<accession>A0A5J9WTI9</accession>
<dbReference type="EMBL" id="RWGY01000002">
    <property type="protein sequence ID" value="TVU51413.1"/>
    <property type="molecule type" value="Genomic_DNA"/>
</dbReference>
<dbReference type="AlphaFoldDB" id="A0A5J9WTI9"/>
<proteinExistence type="predicted"/>
<keyword evidence="2" id="KW-0256">Endoplasmic reticulum</keyword>
<dbReference type="GO" id="GO:0042500">
    <property type="term" value="F:aspartic endopeptidase activity, intramembrane cleaving"/>
    <property type="evidence" value="ECO:0007669"/>
    <property type="project" value="InterPro"/>
</dbReference>
<dbReference type="InterPro" id="IPR007369">
    <property type="entry name" value="Peptidase_A22B_SPP"/>
</dbReference>
<dbReference type="Proteomes" id="UP000324897">
    <property type="component" value="Chromosome 6"/>
</dbReference>
<dbReference type="Pfam" id="PF04258">
    <property type="entry name" value="Peptidase_A22B"/>
    <property type="match status" value="1"/>
</dbReference>
<dbReference type="PANTHER" id="PTHR12174">
    <property type="entry name" value="SIGNAL PEPTIDE PEPTIDASE"/>
    <property type="match status" value="1"/>
</dbReference>
<feature type="non-terminal residue" evidence="4">
    <location>
        <position position="1"/>
    </location>
</feature>
<keyword evidence="3" id="KW-0472">Membrane</keyword>
<evidence type="ECO:0000256" key="2">
    <source>
        <dbReference type="ARBA" id="ARBA00022824"/>
    </source>
</evidence>
<dbReference type="Gramene" id="TVU51413">
    <property type="protein sequence ID" value="TVU51413"/>
    <property type="gene ID" value="EJB05_02844"/>
</dbReference>
<reference evidence="4 5" key="1">
    <citation type="journal article" date="2019" name="Sci. Rep.">
        <title>A high-quality genome of Eragrostis curvula grass provides insights into Poaceae evolution and supports new strategies to enhance forage quality.</title>
        <authorList>
            <person name="Carballo J."/>
            <person name="Santos B.A.C.M."/>
            <person name="Zappacosta D."/>
            <person name="Garbus I."/>
            <person name="Selva J.P."/>
            <person name="Gallo C.A."/>
            <person name="Diaz A."/>
            <person name="Albertini E."/>
            <person name="Caccamo M."/>
            <person name="Echenique V."/>
        </authorList>
    </citation>
    <scope>NUCLEOTIDE SEQUENCE [LARGE SCALE GENOMIC DNA]</scope>
    <source>
        <strain evidence="5">cv. Victoria</strain>
        <tissue evidence="4">Leaf</tissue>
    </source>
</reference>
<dbReference type="PANTHER" id="PTHR12174:SF23">
    <property type="entry name" value="MINOR HISTOCOMPATIBILITY ANTIGEN H13"/>
    <property type="match status" value="1"/>
</dbReference>
<evidence type="ECO:0000256" key="3">
    <source>
        <dbReference type="SAM" id="Phobius"/>
    </source>
</evidence>
<dbReference type="GO" id="GO:0098554">
    <property type="term" value="C:cytoplasmic side of endoplasmic reticulum membrane"/>
    <property type="evidence" value="ECO:0007669"/>
    <property type="project" value="TreeGrafter"/>
</dbReference>
<keyword evidence="3" id="KW-1133">Transmembrane helix</keyword>
<organism evidence="4 5">
    <name type="scientific">Eragrostis curvula</name>
    <name type="common">weeping love grass</name>
    <dbReference type="NCBI Taxonomy" id="38414"/>
    <lineage>
        <taxon>Eukaryota</taxon>
        <taxon>Viridiplantae</taxon>
        <taxon>Streptophyta</taxon>
        <taxon>Embryophyta</taxon>
        <taxon>Tracheophyta</taxon>
        <taxon>Spermatophyta</taxon>
        <taxon>Magnoliopsida</taxon>
        <taxon>Liliopsida</taxon>
        <taxon>Poales</taxon>
        <taxon>Poaceae</taxon>
        <taxon>PACMAD clade</taxon>
        <taxon>Chloridoideae</taxon>
        <taxon>Eragrostideae</taxon>
        <taxon>Eragrostidinae</taxon>
        <taxon>Eragrostis</taxon>
    </lineage>
</organism>
<dbReference type="GO" id="GO:0098553">
    <property type="term" value="C:lumenal side of endoplasmic reticulum membrane"/>
    <property type="evidence" value="ECO:0007669"/>
    <property type="project" value="TreeGrafter"/>
</dbReference>
<feature type="transmembrane region" description="Helical" evidence="3">
    <location>
        <begin position="98"/>
        <end position="120"/>
    </location>
</feature>
<feature type="transmembrane region" description="Helical" evidence="3">
    <location>
        <begin position="34"/>
        <end position="56"/>
    </location>
</feature>
<name>A0A5J9WTI9_9POAL</name>
<dbReference type="GO" id="GO:0033619">
    <property type="term" value="P:membrane protein proteolysis"/>
    <property type="evidence" value="ECO:0007669"/>
    <property type="project" value="TreeGrafter"/>
</dbReference>
<sequence>MPAGLRRVGPRAIAGHAVFAHLPPRHPHARFQDLFTPSLLFSLPLSSFFPSLYAVLDRLLPVPQMSVLPGMRDQSAWTDHWIRQGIKMLSLGSFKTGAVLLTGLFVYDIFWVFIPVMVGVAKYFDTPIKLDYNLALHCYAHILLPTADVARPFSMLGVGDIVIPH</sequence>
<protein>
    <submittedName>
        <fullName evidence="4">Uncharacterized protein</fullName>
    </submittedName>
</protein>
<evidence type="ECO:0000313" key="4">
    <source>
        <dbReference type="EMBL" id="TVU51413.1"/>
    </source>
</evidence>
<evidence type="ECO:0000256" key="1">
    <source>
        <dbReference type="ARBA" id="ARBA00004477"/>
    </source>
</evidence>
<comment type="subcellular location">
    <subcellularLocation>
        <location evidence="1">Endoplasmic reticulum membrane</location>
        <topology evidence="1">Multi-pass membrane protein</topology>
    </subcellularLocation>
</comment>
<dbReference type="GO" id="GO:0006465">
    <property type="term" value="P:signal peptide processing"/>
    <property type="evidence" value="ECO:0007669"/>
    <property type="project" value="TreeGrafter"/>
</dbReference>
<gene>
    <name evidence="4" type="ORF">EJB05_02844</name>
</gene>
<comment type="caution">
    <text evidence="4">The sequence shown here is derived from an EMBL/GenBank/DDBJ whole genome shotgun (WGS) entry which is preliminary data.</text>
</comment>
<dbReference type="OrthoDB" id="1696097at2759"/>